<accession>A0A2D4H8S8</accession>
<evidence type="ECO:0000313" key="1">
    <source>
        <dbReference type="EMBL" id="LAA68388.1"/>
    </source>
</evidence>
<organism evidence="1">
    <name type="scientific">Micrurus lemniscatus lemniscatus</name>
    <dbReference type="NCBI Taxonomy" id="129467"/>
    <lineage>
        <taxon>Eukaryota</taxon>
        <taxon>Metazoa</taxon>
        <taxon>Chordata</taxon>
        <taxon>Craniata</taxon>
        <taxon>Vertebrata</taxon>
        <taxon>Euteleostomi</taxon>
        <taxon>Lepidosauria</taxon>
        <taxon>Squamata</taxon>
        <taxon>Bifurcata</taxon>
        <taxon>Unidentata</taxon>
        <taxon>Episquamata</taxon>
        <taxon>Toxicofera</taxon>
        <taxon>Serpentes</taxon>
        <taxon>Colubroidea</taxon>
        <taxon>Elapidae</taxon>
        <taxon>Elapinae</taxon>
        <taxon>Micrurus</taxon>
    </lineage>
</organism>
<sequence>MWDGKAKQHSYFQRHHVRNVLLNTWEKLKKKHYSKVPLWLSTLEAVTYPNALDYDNILRYKDLLYDSGELKNRNQIQIQGKEIAWWPFLQIQTHYKKDKEQFSFNMTHKN</sequence>
<dbReference type="PANTHER" id="PTHR31635">
    <property type="entry name" value="REVERSE TRANSCRIPTASE DOMAIN-CONTAINING PROTEIN-RELATED"/>
    <property type="match status" value="1"/>
</dbReference>
<reference evidence="1" key="2">
    <citation type="submission" date="2017-11" db="EMBL/GenBank/DDBJ databases">
        <title>Coralsnake Venomics: Analyses of Venom Gland Transcriptomes and Proteomes of Six Brazilian Taxa.</title>
        <authorList>
            <person name="Aird S.D."/>
            <person name="Jorge da Silva N."/>
            <person name="Qiu L."/>
            <person name="Villar-Briones A."/>
            <person name="Aparecida-Saddi V."/>
            <person name="Campos-Telles M.P."/>
            <person name="Grau M."/>
            <person name="Mikheyev A.S."/>
        </authorList>
    </citation>
    <scope>NUCLEOTIDE SEQUENCE</scope>
    <source>
        <tissue evidence="1">Venom_gland</tissue>
    </source>
</reference>
<dbReference type="EMBL" id="IACK01008753">
    <property type="protein sequence ID" value="LAA68388.1"/>
    <property type="molecule type" value="Transcribed_RNA"/>
</dbReference>
<dbReference type="AlphaFoldDB" id="A0A2D4H8S8"/>
<proteinExistence type="predicted"/>
<protein>
    <submittedName>
        <fullName evidence="1">Uncharacterized protein</fullName>
    </submittedName>
</protein>
<reference evidence="1" key="1">
    <citation type="submission" date="2017-07" db="EMBL/GenBank/DDBJ databases">
        <authorList>
            <person name="Mikheyev A."/>
            <person name="Grau M."/>
        </authorList>
    </citation>
    <scope>NUCLEOTIDE SEQUENCE</scope>
    <source>
        <tissue evidence="1">Venom_gland</tissue>
    </source>
</reference>
<dbReference type="PANTHER" id="PTHR31635:SF196">
    <property type="entry name" value="REVERSE TRANSCRIPTASE DOMAIN-CONTAINING PROTEIN-RELATED"/>
    <property type="match status" value="1"/>
</dbReference>
<name>A0A2D4H8S8_MICLE</name>